<comment type="similarity">
    <text evidence="1">Belongs to the mycobacterial PPE family.</text>
</comment>
<evidence type="ECO:0008006" key="6">
    <source>
        <dbReference type="Google" id="ProtNLM"/>
    </source>
</evidence>
<feature type="domain" description="PPE" evidence="2">
    <location>
        <begin position="21"/>
        <end position="182"/>
    </location>
</feature>
<dbReference type="Proteomes" id="UP000192284">
    <property type="component" value="Unassembled WGS sequence"/>
</dbReference>
<sequence length="363" mass="36834">MFSLLTKALSPIAMPIDPNFFGALPPEINSGRMYAGVGSGPLMAAAAAWDGLAHDLSATATGYSSVLSELTGMPWQGPASASMIGAVTPYVAWLNAMAGQAEQTGMQARAAAAAYEAAFTMTVPPPLITANRVLLMALVATNFFGQNTPAIAATEAEYAAFWAQDAAAMYEYAGASAAASVLTPFAPPPDTTNPENAAQLVVKLTPLAPVKPPWFPIIPTSVWNTLVNTWGLSYFGIGIVQLATLFAQQVIPDSAPAAAGAGGAAVGLAPSLVSAVSGPVSAGLGEAEKIGPMSVPPSWSATPATLTGATAEISETVLPAAATNGPGPLLPGAPLTGGGRPNTFARRRYGRRFRVMSRPPAAG</sequence>
<dbReference type="OrthoDB" id="4764793at2"/>
<evidence type="ECO:0000256" key="1">
    <source>
        <dbReference type="ARBA" id="ARBA00010652"/>
    </source>
</evidence>
<comment type="caution">
    <text evidence="4">The sequence shown here is derived from an EMBL/GenBank/DDBJ whole genome shotgun (WGS) entry which is preliminary data.</text>
</comment>
<proteinExistence type="inferred from homology"/>
<dbReference type="AlphaFoldDB" id="A0A1W9ZWL6"/>
<dbReference type="FunFam" id="1.20.1260.20:FF:000001">
    <property type="entry name" value="PPE family protein PPE41"/>
    <property type="match status" value="1"/>
</dbReference>
<gene>
    <name evidence="4" type="ORF">BST12_10360</name>
</gene>
<evidence type="ECO:0000259" key="2">
    <source>
        <dbReference type="Pfam" id="PF00823"/>
    </source>
</evidence>
<reference evidence="4 5" key="1">
    <citation type="submission" date="2017-02" db="EMBL/GenBank/DDBJ databases">
        <title>The new phylogeny of genus Mycobacterium.</title>
        <authorList>
            <person name="Tortoli E."/>
            <person name="Trovato A."/>
            <person name="Cirillo D.M."/>
        </authorList>
    </citation>
    <scope>NUCLEOTIDE SEQUENCE [LARGE SCALE GENOMIC DNA]</scope>
    <source>
        <strain evidence="4 5">DSM 45057</strain>
    </source>
</reference>
<feature type="domain" description="PPE family C-terminal" evidence="3">
    <location>
        <begin position="281"/>
        <end position="359"/>
    </location>
</feature>
<dbReference type="InterPro" id="IPR000030">
    <property type="entry name" value="PPE_dom"/>
</dbReference>
<evidence type="ECO:0000259" key="3">
    <source>
        <dbReference type="Pfam" id="PF12484"/>
    </source>
</evidence>
<organism evidence="4 5">
    <name type="scientific">Mycobacterium angelicum</name>
    <dbReference type="NCBI Taxonomy" id="470074"/>
    <lineage>
        <taxon>Bacteria</taxon>
        <taxon>Bacillati</taxon>
        <taxon>Actinomycetota</taxon>
        <taxon>Actinomycetes</taxon>
        <taxon>Mycobacteriales</taxon>
        <taxon>Mycobacteriaceae</taxon>
        <taxon>Mycobacterium</taxon>
    </lineage>
</organism>
<dbReference type="InterPro" id="IPR038332">
    <property type="entry name" value="PPE_sf"/>
</dbReference>
<evidence type="ECO:0000313" key="5">
    <source>
        <dbReference type="Proteomes" id="UP000192284"/>
    </source>
</evidence>
<keyword evidence="5" id="KW-1185">Reference proteome</keyword>
<dbReference type="GO" id="GO:0052572">
    <property type="term" value="P:response to host immune response"/>
    <property type="evidence" value="ECO:0007669"/>
    <property type="project" value="TreeGrafter"/>
</dbReference>
<dbReference type="EMBL" id="MVHE01000011">
    <property type="protein sequence ID" value="ORA22190.1"/>
    <property type="molecule type" value="Genomic_DNA"/>
</dbReference>
<dbReference type="Pfam" id="PF12484">
    <property type="entry name" value="PPE-SVP"/>
    <property type="match status" value="1"/>
</dbReference>
<dbReference type="PANTHER" id="PTHR46766:SF1">
    <property type="entry name" value="GLUTAMINE-RICH PROTEIN 2"/>
    <property type="match status" value="1"/>
</dbReference>
<name>A0A1W9ZWL6_MYCAN</name>
<dbReference type="Gene3D" id="1.20.1260.20">
    <property type="entry name" value="PPE superfamily"/>
    <property type="match status" value="1"/>
</dbReference>
<dbReference type="InterPro" id="IPR022171">
    <property type="entry name" value="PPE_C"/>
</dbReference>
<dbReference type="SUPFAM" id="SSF140459">
    <property type="entry name" value="PE/PPE dimer-like"/>
    <property type="match status" value="1"/>
</dbReference>
<protein>
    <recommendedName>
        <fullName evidence="6">PPE family protein</fullName>
    </recommendedName>
</protein>
<dbReference type="PANTHER" id="PTHR46766">
    <property type="entry name" value="GLUTAMINE-RICH PROTEIN 2"/>
    <property type="match status" value="1"/>
</dbReference>
<evidence type="ECO:0000313" key="4">
    <source>
        <dbReference type="EMBL" id="ORA22190.1"/>
    </source>
</evidence>
<accession>A0A1W9ZWL6</accession>
<dbReference type="Pfam" id="PF00823">
    <property type="entry name" value="PPE"/>
    <property type="match status" value="1"/>
</dbReference>